<dbReference type="HAMAP" id="MF_00316">
    <property type="entry name" value="MobA"/>
    <property type="match status" value="1"/>
</dbReference>
<keyword evidence="4 8" id="KW-0547">Nucleotide-binding</keyword>
<dbReference type="SUPFAM" id="SSF53448">
    <property type="entry name" value="Nucleotide-diphospho-sugar transferases"/>
    <property type="match status" value="1"/>
</dbReference>
<dbReference type="InterPro" id="IPR025877">
    <property type="entry name" value="MobA-like_NTP_Trfase"/>
</dbReference>
<feature type="binding site" evidence="8">
    <location>
        <position position="105"/>
    </location>
    <ligand>
        <name>GTP</name>
        <dbReference type="ChEBI" id="CHEBI:37565"/>
    </ligand>
</feature>
<dbReference type="InterPro" id="IPR013482">
    <property type="entry name" value="Molybde_CF_guanTrfase"/>
</dbReference>
<comment type="domain">
    <text evidence="8">The N-terminal domain determines nucleotide recognition and specific binding, while the C-terminal domain determines the specific binding to the target protein.</text>
</comment>
<evidence type="ECO:0000256" key="3">
    <source>
        <dbReference type="ARBA" id="ARBA00022723"/>
    </source>
</evidence>
<dbReference type="GO" id="GO:0005525">
    <property type="term" value="F:GTP binding"/>
    <property type="evidence" value="ECO:0007669"/>
    <property type="project" value="UniProtKB-UniRule"/>
</dbReference>
<keyword evidence="7 8" id="KW-0501">Molybdenum cofactor biosynthesis</keyword>
<evidence type="ECO:0000256" key="8">
    <source>
        <dbReference type="HAMAP-Rule" id="MF_00316"/>
    </source>
</evidence>
<sequence>MVNLDVLTIGGVVLAGGRSGRMGRPKELLSWKGGTLIGHVVSEVTALNLPCLIVSNAPERLPEEVTRLAKVSITGDLVPSAGPISGIVTAFRVRREEALLILSCDLPFADREQIGRLLAHAQQAKEWDVVAAHTAGRLHPLFALYHRRTQPLWEEALRSGRYRLMDVLERLRIAETPPGLLDDWAAYNANTPEEYRMALAEQHARDMERR</sequence>
<feature type="domain" description="MobA-like NTP transferase" evidence="9">
    <location>
        <begin position="11"/>
        <end position="170"/>
    </location>
</feature>
<dbReference type="GO" id="GO:0046872">
    <property type="term" value="F:metal ion binding"/>
    <property type="evidence" value="ECO:0007669"/>
    <property type="project" value="UniProtKB-KW"/>
</dbReference>
<dbReference type="CDD" id="cd02503">
    <property type="entry name" value="MobA"/>
    <property type="match status" value="1"/>
</dbReference>
<evidence type="ECO:0000256" key="6">
    <source>
        <dbReference type="ARBA" id="ARBA00023134"/>
    </source>
</evidence>
<dbReference type="Pfam" id="PF12804">
    <property type="entry name" value="NTP_transf_3"/>
    <property type="match status" value="1"/>
</dbReference>
<evidence type="ECO:0000259" key="9">
    <source>
        <dbReference type="Pfam" id="PF12804"/>
    </source>
</evidence>
<dbReference type="PANTHER" id="PTHR19136">
    <property type="entry name" value="MOLYBDENUM COFACTOR GUANYLYLTRANSFERASE"/>
    <property type="match status" value="1"/>
</dbReference>
<keyword evidence="5 8" id="KW-0460">Magnesium</keyword>
<keyword evidence="3 8" id="KW-0479">Metal-binding</keyword>
<dbReference type="Gene3D" id="3.90.550.10">
    <property type="entry name" value="Spore Coat Polysaccharide Biosynthesis Protein SpsA, Chain A"/>
    <property type="match status" value="1"/>
</dbReference>
<accession>A0AA48RIS8</accession>
<feature type="binding site" evidence="8">
    <location>
        <position position="76"/>
    </location>
    <ligand>
        <name>GTP</name>
        <dbReference type="ChEBI" id="CHEBI:37565"/>
    </ligand>
</feature>
<evidence type="ECO:0000256" key="7">
    <source>
        <dbReference type="ARBA" id="ARBA00023150"/>
    </source>
</evidence>
<dbReference type="GO" id="GO:0061603">
    <property type="term" value="F:molybdenum cofactor guanylyltransferase activity"/>
    <property type="evidence" value="ECO:0007669"/>
    <property type="project" value="UniProtKB-EC"/>
</dbReference>
<dbReference type="InterPro" id="IPR029044">
    <property type="entry name" value="Nucleotide-diphossugar_trans"/>
</dbReference>
<dbReference type="AlphaFoldDB" id="A0AA48RIS8"/>
<dbReference type="KEGG" id="bayd:BSPP4475_15895"/>
<comment type="cofactor">
    <cofactor evidence="8">
        <name>Mg(2+)</name>
        <dbReference type="ChEBI" id="CHEBI:18420"/>
    </cofactor>
</comment>
<keyword evidence="2 8" id="KW-0808">Transferase</keyword>
<dbReference type="EMBL" id="OY569118">
    <property type="protein sequence ID" value="CAJ1003805.1"/>
    <property type="molecule type" value="Genomic_DNA"/>
</dbReference>
<dbReference type="EC" id="2.7.7.77" evidence="8"/>
<evidence type="ECO:0000256" key="1">
    <source>
        <dbReference type="ARBA" id="ARBA00022490"/>
    </source>
</evidence>
<evidence type="ECO:0000256" key="4">
    <source>
        <dbReference type="ARBA" id="ARBA00022741"/>
    </source>
</evidence>
<protein>
    <recommendedName>
        <fullName evidence="8">Probable molybdenum cofactor guanylyltransferase</fullName>
        <shortName evidence="8">MoCo guanylyltransferase</shortName>
        <ecNumber evidence="8">2.7.7.77</ecNumber>
    </recommendedName>
    <alternativeName>
        <fullName evidence="8">GTP:molybdopterin guanylyltransferase</fullName>
    </alternativeName>
    <alternativeName>
        <fullName evidence="8">Mo-MPT guanylyltransferase</fullName>
    </alternativeName>
    <alternativeName>
        <fullName evidence="8">Molybdopterin guanylyltransferase</fullName>
    </alternativeName>
    <alternativeName>
        <fullName evidence="8">Molybdopterin-guanine dinucleotide synthase</fullName>
        <shortName evidence="8">MGD synthase</shortName>
    </alternativeName>
</protein>
<dbReference type="PANTHER" id="PTHR19136:SF81">
    <property type="entry name" value="MOLYBDENUM COFACTOR GUANYLYLTRANSFERASE"/>
    <property type="match status" value="1"/>
</dbReference>
<proteinExistence type="inferred from homology"/>
<comment type="caution">
    <text evidence="8">Lacks conserved residue(s) required for the propagation of feature annotation.</text>
</comment>
<keyword evidence="6 8" id="KW-0342">GTP-binding</keyword>
<feature type="binding site" evidence="8">
    <location>
        <position position="105"/>
    </location>
    <ligand>
        <name>Mg(2+)</name>
        <dbReference type="ChEBI" id="CHEBI:18420"/>
    </ligand>
</feature>
<evidence type="ECO:0000256" key="5">
    <source>
        <dbReference type="ARBA" id="ARBA00022842"/>
    </source>
</evidence>
<comment type="similarity">
    <text evidence="8">Belongs to the MobA family.</text>
</comment>
<evidence type="ECO:0000256" key="2">
    <source>
        <dbReference type="ARBA" id="ARBA00022679"/>
    </source>
</evidence>
<comment type="subcellular location">
    <subcellularLocation>
        <location evidence="8">Cytoplasm</location>
    </subcellularLocation>
</comment>
<feature type="binding site" evidence="8">
    <location>
        <position position="26"/>
    </location>
    <ligand>
        <name>GTP</name>
        <dbReference type="ChEBI" id="CHEBI:37565"/>
    </ligand>
</feature>
<keyword evidence="1 8" id="KW-0963">Cytoplasm</keyword>
<keyword evidence="10" id="KW-0548">Nucleotidyltransferase</keyword>
<dbReference type="Proteomes" id="UP001189619">
    <property type="component" value="Chromosome"/>
</dbReference>
<evidence type="ECO:0000313" key="11">
    <source>
        <dbReference type="Proteomes" id="UP001189619"/>
    </source>
</evidence>
<name>A0AA48RIS8_9BACL</name>
<comment type="function">
    <text evidence="8">Transfers a GMP moiety from GTP to Mo-molybdopterin (Mo-MPT) cofactor (Moco or molybdenum cofactor) to form Mo-molybdopterin guanine dinucleotide (Mo-MGD) cofactor.</text>
</comment>
<evidence type="ECO:0000313" key="10">
    <source>
        <dbReference type="EMBL" id="CAJ1003805.1"/>
    </source>
</evidence>
<gene>
    <name evidence="8" type="primary">mobA</name>
    <name evidence="10" type="ORF">BSPP4475_15895</name>
</gene>
<organism evidence="10 11">
    <name type="scientific">Brevibacillus aydinogluensis</name>
    <dbReference type="NCBI Taxonomy" id="927786"/>
    <lineage>
        <taxon>Bacteria</taxon>
        <taxon>Bacillati</taxon>
        <taxon>Bacillota</taxon>
        <taxon>Bacilli</taxon>
        <taxon>Bacillales</taxon>
        <taxon>Paenibacillaceae</taxon>
        <taxon>Brevibacillus</taxon>
    </lineage>
</organism>
<dbReference type="GO" id="GO:0006777">
    <property type="term" value="P:Mo-molybdopterin cofactor biosynthetic process"/>
    <property type="evidence" value="ECO:0007669"/>
    <property type="project" value="UniProtKB-KW"/>
</dbReference>
<comment type="catalytic activity">
    <reaction evidence="8">
        <text>Mo-molybdopterin + GTP + H(+) = Mo-molybdopterin guanine dinucleotide + diphosphate</text>
        <dbReference type="Rhea" id="RHEA:34243"/>
        <dbReference type="ChEBI" id="CHEBI:15378"/>
        <dbReference type="ChEBI" id="CHEBI:33019"/>
        <dbReference type="ChEBI" id="CHEBI:37565"/>
        <dbReference type="ChEBI" id="CHEBI:71302"/>
        <dbReference type="ChEBI" id="CHEBI:71310"/>
        <dbReference type="EC" id="2.7.7.77"/>
    </reaction>
</comment>
<keyword evidence="11" id="KW-1185">Reference proteome</keyword>
<reference evidence="10" key="1">
    <citation type="submission" date="2023-07" db="EMBL/GenBank/DDBJ databases">
        <authorList>
            <person name="Ivanov I."/>
            <person name="Teneva D."/>
            <person name="Stoikov I."/>
        </authorList>
    </citation>
    <scope>NUCLEOTIDE SEQUENCE</scope>
    <source>
        <strain evidence="10">4475</strain>
    </source>
</reference>
<dbReference type="GO" id="GO:0005737">
    <property type="term" value="C:cytoplasm"/>
    <property type="evidence" value="ECO:0007669"/>
    <property type="project" value="UniProtKB-SubCell"/>
</dbReference>
<feature type="binding site" evidence="8">
    <location>
        <begin position="14"/>
        <end position="16"/>
    </location>
    <ligand>
        <name>GTP</name>
        <dbReference type="ChEBI" id="CHEBI:37565"/>
    </ligand>
</feature>